<evidence type="ECO:0000259" key="1">
    <source>
        <dbReference type="Pfam" id="PF10566"/>
    </source>
</evidence>
<accession>A0A7V5PP55</accession>
<dbReference type="InterPro" id="IPR014718">
    <property type="entry name" value="GH-type_carb-bd"/>
</dbReference>
<evidence type="ECO:0000259" key="3">
    <source>
        <dbReference type="Pfam" id="PF14509"/>
    </source>
</evidence>
<feature type="domain" description="Glycosyl-hydrolase 97 N-terminal" evidence="2">
    <location>
        <begin position="1"/>
        <end position="172"/>
    </location>
</feature>
<dbReference type="InterPro" id="IPR052720">
    <property type="entry name" value="Glycosyl_hydrolase_97"/>
</dbReference>
<dbReference type="Proteomes" id="UP000886124">
    <property type="component" value="Unassembled WGS sequence"/>
</dbReference>
<dbReference type="EMBL" id="DROD01000227">
    <property type="protein sequence ID" value="HHJ52205.1"/>
    <property type="molecule type" value="Genomic_DNA"/>
</dbReference>
<dbReference type="InterPro" id="IPR019563">
    <property type="entry name" value="GH97_catalytic"/>
</dbReference>
<sequence length="560" mass="63584">YNQLRLDLKEKNAPHRQLSLIFRAFNDGVAFRYELFRQPGLDSVFISSEETRFNFARDDSAWWIPADYESYEHLYRHTPVSQLKAVNTPVTLETPEGVVIAIHEAALSDYPGMTLRKVSSQPPVLKSELVPWPDGIKVKGQTPLRTPWRVILLTNDAKNLLASHTIQNLNEPCKIEDTSWIKPMKYVGIWWGMHIGVFTWHSGPKHGATTARAKRYIDFAAAHGFGGVLIEGWNQGWDSWLSGNNVQNYTKAYPDFDLKEVAAYARRKGVALIGHHESGGNVPEYERQMTAALDLYRKLGVPAVKTGYAGKMHPAGQHHHGQWMVRHYRKVVEEAAKRRIMIDAHEPVKPTGVSRTWPNFMTREGARGMEYNAWSEGNPPSHTTILPFTRFLGGPMDYTPGIFNLKFDPTGKHRVYTTLAKQLAYYVVLYSPLQMAADLIENYENQPAFTFIEHVPVNWDETRPIAAKIGDYVSVARRQGQNWYLGTITDEQPRTIVIPLDFLVPNQTYRATIYEDSRQTDFDANPTAINIRQRVVTSADTLHAKMTKSGGQAVELVPIK</sequence>
<dbReference type="InterPro" id="IPR013785">
    <property type="entry name" value="Aldolase_TIM"/>
</dbReference>
<dbReference type="Pfam" id="PF14508">
    <property type="entry name" value="GH97_N"/>
    <property type="match status" value="1"/>
</dbReference>
<dbReference type="GO" id="GO:0016787">
    <property type="term" value="F:hydrolase activity"/>
    <property type="evidence" value="ECO:0007669"/>
    <property type="project" value="UniProtKB-KW"/>
</dbReference>
<dbReference type="Gene3D" id="2.70.98.10">
    <property type="match status" value="1"/>
</dbReference>
<dbReference type="AlphaFoldDB" id="A0A7V5PP55"/>
<dbReference type="SUPFAM" id="SSF51445">
    <property type="entry name" value="(Trans)glycosidases"/>
    <property type="match status" value="1"/>
</dbReference>
<proteinExistence type="predicted"/>
<name>A0A7V5PP55_CALAY</name>
<dbReference type="Pfam" id="PF14509">
    <property type="entry name" value="GH97_C"/>
    <property type="match status" value="1"/>
</dbReference>
<dbReference type="Pfam" id="PF10566">
    <property type="entry name" value="Glyco_hydro_97"/>
    <property type="match status" value="1"/>
</dbReference>
<dbReference type="InterPro" id="IPR029483">
    <property type="entry name" value="GH97_C"/>
</dbReference>
<feature type="non-terminal residue" evidence="4">
    <location>
        <position position="1"/>
    </location>
</feature>
<feature type="domain" description="Glycosyl-hydrolase 97 C-terminal oligomerisation" evidence="3">
    <location>
        <begin position="458"/>
        <end position="556"/>
    </location>
</feature>
<organism evidence="4">
    <name type="scientific">Caldithrix abyssi</name>
    <dbReference type="NCBI Taxonomy" id="187145"/>
    <lineage>
        <taxon>Bacteria</taxon>
        <taxon>Pseudomonadati</taxon>
        <taxon>Calditrichota</taxon>
        <taxon>Calditrichia</taxon>
        <taxon>Calditrichales</taxon>
        <taxon>Calditrichaceae</taxon>
        <taxon>Caldithrix</taxon>
    </lineage>
</organism>
<dbReference type="PANTHER" id="PTHR35803:SF1">
    <property type="entry name" value="GLUCAN 1,4-ALPHA-GLUCOSIDASE SUSB"/>
    <property type="match status" value="1"/>
</dbReference>
<comment type="caution">
    <text evidence="4">The sequence shown here is derived from an EMBL/GenBank/DDBJ whole genome shotgun (WGS) entry which is preliminary data.</text>
</comment>
<dbReference type="InterPro" id="IPR017853">
    <property type="entry name" value="GH"/>
</dbReference>
<reference evidence="4" key="1">
    <citation type="journal article" date="2020" name="mSystems">
        <title>Genome- and Community-Level Interaction Insights into Carbon Utilization and Element Cycling Functions of Hydrothermarchaeota in Hydrothermal Sediment.</title>
        <authorList>
            <person name="Zhou Z."/>
            <person name="Liu Y."/>
            <person name="Xu W."/>
            <person name="Pan J."/>
            <person name="Luo Z.H."/>
            <person name="Li M."/>
        </authorList>
    </citation>
    <scope>NUCLEOTIDE SEQUENCE [LARGE SCALE GENOMIC DNA]</scope>
    <source>
        <strain evidence="4">HyVt-527</strain>
    </source>
</reference>
<keyword evidence="4" id="KW-0378">Hydrolase</keyword>
<dbReference type="Gene3D" id="3.20.20.70">
    <property type="entry name" value="Aldolase class I"/>
    <property type="match status" value="1"/>
</dbReference>
<evidence type="ECO:0000313" key="4">
    <source>
        <dbReference type="EMBL" id="HHJ52205.1"/>
    </source>
</evidence>
<protein>
    <submittedName>
        <fullName evidence="4">Glycoside hydrolase family 97 protein</fullName>
    </submittedName>
</protein>
<feature type="domain" description="Glycosyl-hydrolase 97 catalytic" evidence="1">
    <location>
        <begin position="190"/>
        <end position="366"/>
    </location>
</feature>
<evidence type="ECO:0000259" key="2">
    <source>
        <dbReference type="Pfam" id="PF14508"/>
    </source>
</evidence>
<dbReference type="InterPro" id="IPR029486">
    <property type="entry name" value="GH97_N"/>
</dbReference>
<dbReference type="PANTHER" id="PTHR35803">
    <property type="entry name" value="GLUCAN 1,4-ALPHA-GLUCOSIDASE SUSB-RELATED"/>
    <property type="match status" value="1"/>
</dbReference>
<dbReference type="GO" id="GO:0030246">
    <property type="term" value="F:carbohydrate binding"/>
    <property type="evidence" value="ECO:0007669"/>
    <property type="project" value="InterPro"/>
</dbReference>
<gene>
    <name evidence="4" type="ORF">ENJ89_03330</name>
</gene>